<evidence type="ECO:0000313" key="2">
    <source>
        <dbReference type="EMBL" id="XBG62026.1"/>
    </source>
</evidence>
<dbReference type="AlphaFoldDB" id="A0AAU7BVB1"/>
<feature type="domain" description="Glycosyl transferase family 1" evidence="1">
    <location>
        <begin position="196"/>
        <end position="352"/>
    </location>
</feature>
<accession>A0AAU7BVB1</accession>
<dbReference type="EC" id="2.4.-.-" evidence="2"/>
<name>A0AAU7BVB1_9FLAO</name>
<dbReference type="Pfam" id="PF00534">
    <property type="entry name" value="Glycos_transf_1"/>
    <property type="match status" value="1"/>
</dbReference>
<gene>
    <name evidence="2" type="ORF">ABGB03_03775</name>
</gene>
<protein>
    <submittedName>
        <fullName evidence="2">Glycosyltransferase</fullName>
        <ecNumber evidence="2">2.4.-.-</ecNumber>
    </submittedName>
</protein>
<dbReference type="SUPFAM" id="SSF53756">
    <property type="entry name" value="UDP-Glycosyltransferase/glycogen phosphorylase"/>
    <property type="match status" value="1"/>
</dbReference>
<dbReference type="Gene3D" id="3.40.50.2000">
    <property type="entry name" value="Glycogen Phosphorylase B"/>
    <property type="match status" value="2"/>
</dbReference>
<evidence type="ECO:0000259" key="1">
    <source>
        <dbReference type="Pfam" id="PF00534"/>
    </source>
</evidence>
<dbReference type="PANTHER" id="PTHR12526:SF630">
    <property type="entry name" value="GLYCOSYLTRANSFERASE"/>
    <property type="match status" value="1"/>
</dbReference>
<proteinExistence type="predicted"/>
<dbReference type="GO" id="GO:0016757">
    <property type="term" value="F:glycosyltransferase activity"/>
    <property type="evidence" value="ECO:0007669"/>
    <property type="project" value="UniProtKB-KW"/>
</dbReference>
<dbReference type="PANTHER" id="PTHR12526">
    <property type="entry name" value="GLYCOSYLTRANSFERASE"/>
    <property type="match status" value="1"/>
</dbReference>
<sequence length="372" mass="42999">MKFLIITHVEHIKIGQEYYAYAPYVQEMNLWFKYVDQVNVVAPLKKDSIKQLDIAYQHTNLSFHEIPTIAFISLSKAIVSLFRIPLIVFKIFKACKQADHIHLRCPGNIGLLGCLVQLFFSKKLKTAKYAGNWDPKAKQPLSYRFQKWILKNEFLTRNIKVLVYGNWKDKSKNIVPFFTASYWKSEELEVGVKSLKTQVNLLFVGTLSKGKQPLVSVKVTHELIKKRYLVSLDIYGEGSEQESLESYIKENKLESNVILHGNEDKEVIKQAYQKAHFLVFISKSEGWPKVVAEAMFWKCLPISTSVSCIPEMLGYGIRGSLVIPDTITIVTEIQNYIENEKNYIDKIEKAQNWSRSYTLDTFETEIKQLLHS</sequence>
<dbReference type="InterPro" id="IPR001296">
    <property type="entry name" value="Glyco_trans_1"/>
</dbReference>
<keyword evidence="2" id="KW-0808">Transferase</keyword>
<reference evidence="2" key="1">
    <citation type="submission" date="2024-05" db="EMBL/GenBank/DDBJ databases">
        <title>Pontimicrobium maritimus sp. nov., isolated form sea water.</title>
        <authorList>
            <person name="Muhammad N."/>
            <person name="Vuong T.Q."/>
            <person name="Han H.L."/>
            <person name="Kim S.-G."/>
        </authorList>
    </citation>
    <scope>NUCLEOTIDE SEQUENCE</scope>
    <source>
        <strain evidence="2">SW4</strain>
    </source>
</reference>
<dbReference type="EMBL" id="CP157199">
    <property type="protein sequence ID" value="XBG62026.1"/>
    <property type="molecule type" value="Genomic_DNA"/>
</dbReference>
<organism evidence="2">
    <name type="scientific">Pontimicrobium sp. SW4</name>
    <dbReference type="NCBI Taxonomy" id="3153519"/>
    <lineage>
        <taxon>Bacteria</taxon>
        <taxon>Pseudomonadati</taxon>
        <taxon>Bacteroidota</taxon>
        <taxon>Flavobacteriia</taxon>
        <taxon>Flavobacteriales</taxon>
        <taxon>Flavobacteriaceae</taxon>
        <taxon>Pontimicrobium</taxon>
    </lineage>
</organism>
<keyword evidence="2" id="KW-0328">Glycosyltransferase</keyword>
<dbReference type="RefSeq" id="WP_347924960.1">
    <property type="nucleotide sequence ID" value="NZ_CP157199.1"/>
</dbReference>